<keyword evidence="3" id="KW-1185">Reference proteome</keyword>
<reference evidence="2 3" key="1">
    <citation type="journal article" date="2023" name="G3 (Bethesda)">
        <title>A chromosome-length genome assembly and annotation of blackberry (Rubus argutus, cv. 'Hillquist').</title>
        <authorList>
            <person name="Bruna T."/>
            <person name="Aryal R."/>
            <person name="Dudchenko O."/>
            <person name="Sargent D.J."/>
            <person name="Mead D."/>
            <person name="Buti M."/>
            <person name="Cavallini A."/>
            <person name="Hytonen T."/>
            <person name="Andres J."/>
            <person name="Pham M."/>
            <person name="Weisz D."/>
            <person name="Mascagni F."/>
            <person name="Usai G."/>
            <person name="Natali L."/>
            <person name="Bassil N."/>
            <person name="Fernandez G.E."/>
            <person name="Lomsadze A."/>
            <person name="Armour M."/>
            <person name="Olukolu B."/>
            <person name="Poorten T."/>
            <person name="Britton C."/>
            <person name="Davik J."/>
            <person name="Ashrafi H."/>
            <person name="Aiden E.L."/>
            <person name="Borodovsky M."/>
            <person name="Worthington M."/>
        </authorList>
    </citation>
    <scope>NUCLEOTIDE SEQUENCE [LARGE SCALE GENOMIC DNA]</scope>
    <source>
        <strain evidence="2">PI 553951</strain>
    </source>
</reference>
<comment type="caution">
    <text evidence="2">The sequence shown here is derived from an EMBL/GenBank/DDBJ whole genome shotgun (WGS) entry which is preliminary data.</text>
</comment>
<protein>
    <submittedName>
        <fullName evidence="2">Uncharacterized protein</fullName>
    </submittedName>
</protein>
<evidence type="ECO:0000313" key="2">
    <source>
        <dbReference type="EMBL" id="KAK9939919.1"/>
    </source>
</evidence>
<feature type="region of interest" description="Disordered" evidence="1">
    <location>
        <begin position="82"/>
        <end position="101"/>
    </location>
</feature>
<dbReference type="AlphaFoldDB" id="A0AAW1XTU3"/>
<dbReference type="Proteomes" id="UP001457282">
    <property type="component" value="Unassembled WGS sequence"/>
</dbReference>
<accession>A0AAW1XTU3</accession>
<gene>
    <name evidence="2" type="ORF">M0R45_016599</name>
</gene>
<proteinExistence type="predicted"/>
<dbReference type="EMBL" id="JBEDUW010000003">
    <property type="protein sequence ID" value="KAK9939919.1"/>
    <property type="molecule type" value="Genomic_DNA"/>
</dbReference>
<sequence>MIMRGQRPCSTTPMRYICKASTEVISKLNREIGSEPESLICSCVPKLVLVMIPKYCVHEARCAHRVGIREYRVHEAAYARGDTRVPRPRGNARGNTGVSRP</sequence>
<name>A0AAW1XTU3_RUBAR</name>
<evidence type="ECO:0000313" key="3">
    <source>
        <dbReference type="Proteomes" id="UP001457282"/>
    </source>
</evidence>
<evidence type="ECO:0000256" key="1">
    <source>
        <dbReference type="SAM" id="MobiDB-lite"/>
    </source>
</evidence>
<organism evidence="2 3">
    <name type="scientific">Rubus argutus</name>
    <name type="common">Southern blackberry</name>
    <dbReference type="NCBI Taxonomy" id="59490"/>
    <lineage>
        <taxon>Eukaryota</taxon>
        <taxon>Viridiplantae</taxon>
        <taxon>Streptophyta</taxon>
        <taxon>Embryophyta</taxon>
        <taxon>Tracheophyta</taxon>
        <taxon>Spermatophyta</taxon>
        <taxon>Magnoliopsida</taxon>
        <taxon>eudicotyledons</taxon>
        <taxon>Gunneridae</taxon>
        <taxon>Pentapetalae</taxon>
        <taxon>rosids</taxon>
        <taxon>fabids</taxon>
        <taxon>Rosales</taxon>
        <taxon>Rosaceae</taxon>
        <taxon>Rosoideae</taxon>
        <taxon>Rosoideae incertae sedis</taxon>
        <taxon>Rubus</taxon>
    </lineage>
</organism>